<evidence type="ECO:0000313" key="3">
    <source>
        <dbReference type="Proteomes" id="UP000746751"/>
    </source>
</evidence>
<dbReference type="Proteomes" id="UP000746751">
    <property type="component" value="Unassembled WGS sequence"/>
</dbReference>
<protein>
    <submittedName>
        <fullName evidence="2">Uncharacterized protein</fullName>
    </submittedName>
</protein>
<dbReference type="EMBL" id="DYVF01000045">
    <property type="protein sequence ID" value="HJG31182.1"/>
    <property type="molecule type" value="Genomic_DNA"/>
</dbReference>
<organism evidence="2 3">
    <name type="scientific">Collinsella ihumii</name>
    <dbReference type="NCBI Taxonomy" id="1720204"/>
    <lineage>
        <taxon>Bacteria</taxon>
        <taxon>Bacillati</taxon>
        <taxon>Actinomycetota</taxon>
        <taxon>Coriobacteriia</taxon>
        <taxon>Coriobacteriales</taxon>
        <taxon>Coriobacteriaceae</taxon>
        <taxon>Collinsella</taxon>
    </lineage>
</organism>
<dbReference type="RefSeq" id="WP_066832807.1">
    <property type="nucleotide sequence ID" value="NZ_CABKVW010000010.1"/>
</dbReference>
<feature type="region of interest" description="Disordered" evidence="1">
    <location>
        <begin position="1"/>
        <end position="24"/>
    </location>
</feature>
<feature type="compositionally biased region" description="Basic and acidic residues" evidence="1">
    <location>
        <begin position="1"/>
        <end position="10"/>
    </location>
</feature>
<proteinExistence type="predicted"/>
<reference evidence="2" key="1">
    <citation type="journal article" date="2021" name="PeerJ">
        <title>Extensive microbial diversity within the chicken gut microbiome revealed by metagenomics and culture.</title>
        <authorList>
            <person name="Gilroy R."/>
            <person name="Ravi A."/>
            <person name="Getino M."/>
            <person name="Pursley I."/>
            <person name="Horton D.L."/>
            <person name="Alikhan N.F."/>
            <person name="Baker D."/>
            <person name="Gharbi K."/>
            <person name="Hall N."/>
            <person name="Watson M."/>
            <person name="Adriaenssens E.M."/>
            <person name="Foster-Nyarko E."/>
            <person name="Jarju S."/>
            <person name="Secka A."/>
            <person name="Antonio M."/>
            <person name="Oren A."/>
            <person name="Chaudhuri R.R."/>
            <person name="La Ragione R."/>
            <person name="Hildebrand F."/>
            <person name="Pallen M.J."/>
        </authorList>
    </citation>
    <scope>NUCLEOTIDE SEQUENCE</scope>
    <source>
        <strain evidence="2">ChiGjej2B2-7701</strain>
    </source>
</reference>
<sequence length="66" mass="7433">MADERDRVQGEELSDDELNEASGGFFGARFPVTFVCPACGRTVEYMFGSTPECRVCHKPMKRMLIN</sequence>
<evidence type="ECO:0000313" key="2">
    <source>
        <dbReference type="EMBL" id="HJG31182.1"/>
    </source>
</evidence>
<dbReference type="AlphaFoldDB" id="A0A921LRM3"/>
<accession>A0A921LRM3</accession>
<evidence type="ECO:0000256" key="1">
    <source>
        <dbReference type="SAM" id="MobiDB-lite"/>
    </source>
</evidence>
<comment type="caution">
    <text evidence="2">The sequence shown here is derived from an EMBL/GenBank/DDBJ whole genome shotgun (WGS) entry which is preliminary data.</text>
</comment>
<gene>
    <name evidence="2" type="ORF">K8U80_07275</name>
</gene>
<name>A0A921LRM3_9ACTN</name>
<reference evidence="2" key="2">
    <citation type="submission" date="2021-09" db="EMBL/GenBank/DDBJ databases">
        <authorList>
            <person name="Gilroy R."/>
        </authorList>
    </citation>
    <scope>NUCLEOTIDE SEQUENCE</scope>
    <source>
        <strain evidence="2">ChiGjej2B2-7701</strain>
    </source>
</reference>